<organism evidence="9 10">
    <name type="scientific">Desulfovibrio fairfieldensis</name>
    <dbReference type="NCBI Taxonomy" id="44742"/>
    <lineage>
        <taxon>Bacteria</taxon>
        <taxon>Pseudomonadati</taxon>
        <taxon>Thermodesulfobacteriota</taxon>
        <taxon>Desulfovibrionia</taxon>
        <taxon>Desulfovibrionales</taxon>
        <taxon>Desulfovibrionaceae</taxon>
        <taxon>Desulfovibrio</taxon>
    </lineage>
</organism>
<name>A0A109W8X7_9BACT</name>
<feature type="transmembrane region" description="Helical" evidence="7">
    <location>
        <begin position="6"/>
        <end position="23"/>
    </location>
</feature>
<evidence type="ECO:0000259" key="8">
    <source>
        <dbReference type="Pfam" id="PF03458"/>
    </source>
</evidence>
<feature type="transmembrane region" description="Helical" evidence="7">
    <location>
        <begin position="185"/>
        <end position="203"/>
    </location>
</feature>
<accession>A0A109W8X7</accession>
<gene>
    <name evidence="9" type="ORF">AXF13_02420</name>
</gene>
<evidence type="ECO:0000256" key="6">
    <source>
        <dbReference type="ARBA" id="ARBA00023136"/>
    </source>
</evidence>
<feature type="transmembrane region" description="Helical" evidence="7">
    <location>
        <begin position="117"/>
        <end position="137"/>
    </location>
</feature>
<feature type="domain" description="Glycine transporter" evidence="8">
    <location>
        <begin position="96"/>
        <end position="169"/>
    </location>
</feature>
<evidence type="ECO:0000256" key="4">
    <source>
        <dbReference type="ARBA" id="ARBA00022692"/>
    </source>
</evidence>
<dbReference type="PANTHER" id="PTHR30506">
    <property type="entry name" value="INNER MEMBRANE PROTEIN"/>
    <property type="match status" value="1"/>
</dbReference>
<feature type="transmembrane region" description="Helical" evidence="7">
    <location>
        <begin position="153"/>
        <end position="173"/>
    </location>
</feature>
<protein>
    <recommendedName>
        <fullName evidence="8">Glycine transporter domain-containing protein</fullName>
    </recommendedName>
</protein>
<dbReference type="RefSeq" id="WP_062251514.1">
    <property type="nucleotide sequence ID" value="NZ_CP014229.1"/>
</dbReference>
<reference evidence="10" key="1">
    <citation type="submission" date="2016-02" db="EMBL/GenBank/DDBJ databases">
        <authorList>
            <person name="Holder M.E."/>
            <person name="Ajami N.J."/>
            <person name="Petrosino J.F."/>
        </authorList>
    </citation>
    <scope>NUCLEOTIDE SEQUENCE [LARGE SCALE GENOMIC DNA]</scope>
    <source>
        <strain evidence="10">CCUG 45958</strain>
    </source>
</reference>
<evidence type="ECO:0000256" key="2">
    <source>
        <dbReference type="ARBA" id="ARBA00008193"/>
    </source>
</evidence>
<dbReference type="PANTHER" id="PTHR30506:SF3">
    <property type="entry name" value="UPF0126 INNER MEMBRANE PROTEIN YADS-RELATED"/>
    <property type="match status" value="1"/>
</dbReference>
<keyword evidence="6 7" id="KW-0472">Membrane</keyword>
<feature type="transmembrane region" description="Helical" evidence="7">
    <location>
        <begin position="93"/>
        <end position="111"/>
    </location>
</feature>
<feature type="transmembrane region" description="Helical" evidence="7">
    <location>
        <begin position="30"/>
        <end position="51"/>
    </location>
</feature>
<evidence type="ECO:0000313" key="10">
    <source>
        <dbReference type="Proteomes" id="UP000069241"/>
    </source>
</evidence>
<comment type="subcellular location">
    <subcellularLocation>
        <location evidence="1">Cell membrane</location>
        <topology evidence="1">Multi-pass membrane protein</topology>
    </subcellularLocation>
</comment>
<sequence length="210" mass="21123">MSGFFFWFGSFDLAASFLLAAAASCRARLFGGHVSGAAVLGCLCGLAGPLLRECLGGGSGAELLASGAFVGAVVAGALAGAVLAGLRRQGAGLFFWLDSLGLALAACLGAMRGLTLGLGAAGALVLGLLAGLAPGLLRDMALGDTARAVEESWYATAAALGGMLTIGLARLPWRPSGWALSGAQWEYACIACGVLLATALRFWRGRRNSD</sequence>
<dbReference type="AlphaFoldDB" id="A0A109W8X7"/>
<evidence type="ECO:0000256" key="3">
    <source>
        <dbReference type="ARBA" id="ARBA00022475"/>
    </source>
</evidence>
<evidence type="ECO:0000313" key="9">
    <source>
        <dbReference type="EMBL" id="AMD89058.1"/>
    </source>
</evidence>
<keyword evidence="5 7" id="KW-1133">Transmembrane helix</keyword>
<feature type="transmembrane region" description="Helical" evidence="7">
    <location>
        <begin position="63"/>
        <end position="86"/>
    </location>
</feature>
<dbReference type="Proteomes" id="UP000069241">
    <property type="component" value="Chromosome"/>
</dbReference>
<comment type="similarity">
    <text evidence="2">Belongs to the UPF0126 family.</text>
</comment>
<dbReference type="GO" id="GO:0005886">
    <property type="term" value="C:plasma membrane"/>
    <property type="evidence" value="ECO:0007669"/>
    <property type="project" value="UniProtKB-SubCell"/>
</dbReference>
<keyword evidence="3" id="KW-1003">Cell membrane</keyword>
<evidence type="ECO:0000256" key="5">
    <source>
        <dbReference type="ARBA" id="ARBA00022989"/>
    </source>
</evidence>
<dbReference type="KEGG" id="dfi:AXF13_02420"/>
<evidence type="ECO:0000256" key="7">
    <source>
        <dbReference type="SAM" id="Phobius"/>
    </source>
</evidence>
<keyword evidence="10" id="KW-1185">Reference proteome</keyword>
<dbReference type="InterPro" id="IPR005115">
    <property type="entry name" value="Gly_transporter"/>
</dbReference>
<keyword evidence="4 7" id="KW-0812">Transmembrane</keyword>
<evidence type="ECO:0000256" key="1">
    <source>
        <dbReference type="ARBA" id="ARBA00004651"/>
    </source>
</evidence>
<dbReference type="EMBL" id="CP014229">
    <property type="protein sequence ID" value="AMD89058.1"/>
    <property type="molecule type" value="Genomic_DNA"/>
</dbReference>
<proteinExistence type="inferred from homology"/>
<dbReference type="Pfam" id="PF03458">
    <property type="entry name" value="Gly_transporter"/>
    <property type="match status" value="1"/>
</dbReference>